<dbReference type="KEGG" id="azo:azo1207"/>
<dbReference type="KEGG" id="aoa:dqs_1322"/>
<dbReference type="AlphaFoldDB" id="A1K4R9"/>
<proteinExistence type="predicted"/>
<protein>
    <submittedName>
        <fullName evidence="1">Uncharacterized protein</fullName>
    </submittedName>
</protein>
<dbReference type="Proteomes" id="UP000002588">
    <property type="component" value="Chromosome"/>
</dbReference>
<dbReference type="EMBL" id="AM406670">
    <property type="protein sequence ID" value="CAL93824.1"/>
    <property type="molecule type" value="Genomic_DNA"/>
</dbReference>
<evidence type="ECO:0000313" key="1">
    <source>
        <dbReference type="EMBL" id="CAL93824.1"/>
    </source>
</evidence>
<name>A1K4R9_AZOSB</name>
<dbReference type="eggNOG" id="ENOG5032SZG">
    <property type="taxonomic scope" value="Bacteria"/>
</dbReference>
<dbReference type="RefSeq" id="WP_011764940.1">
    <property type="nucleotide sequence ID" value="NC_008702.1"/>
</dbReference>
<dbReference type="HOGENOM" id="CLU_149303_0_0_4"/>
<gene>
    <name evidence="1" type="ordered locus">azo1207</name>
</gene>
<dbReference type="OrthoDB" id="8853792at2"/>
<dbReference type="STRING" id="62928.azo1207"/>
<accession>A1K4R9</accession>
<organism evidence="1 2">
    <name type="scientific">Azoarcus sp. (strain BH72)</name>
    <dbReference type="NCBI Taxonomy" id="418699"/>
    <lineage>
        <taxon>Bacteria</taxon>
        <taxon>Pseudomonadati</taxon>
        <taxon>Pseudomonadota</taxon>
        <taxon>Betaproteobacteria</taxon>
        <taxon>Rhodocyclales</taxon>
        <taxon>Zoogloeaceae</taxon>
        <taxon>Azoarcus</taxon>
    </lineage>
</organism>
<keyword evidence="2" id="KW-1185">Reference proteome</keyword>
<evidence type="ECO:0000313" key="2">
    <source>
        <dbReference type="Proteomes" id="UP000002588"/>
    </source>
</evidence>
<sequence length="107" mass="11505">MSANLLTAAVLGRENDQYRGTAGVSSGNRDRGFRPAFLDGETGRVFLSCHADGRPAPFHLLDGLPAELTIRDPAGRVRGAKASLRSGFVLDDRFYSREEAAQLAVAE</sequence>
<reference evidence="1 2" key="1">
    <citation type="journal article" date="2006" name="Nat. Biotechnol.">
        <title>Complete genome of the mutualistic, N2-fixing grass endophyte Azoarcus sp. strain BH72.</title>
        <authorList>
            <person name="Krause A."/>
            <person name="Ramakumar A."/>
            <person name="Bartels D."/>
            <person name="Battistoni F."/>
            <person name="Bekel T."/>
            <person name="Boch J."/>
            <person name="Boehm M."/>
            <person name="Friedrich F."/>
            <person name="Hurek T."/>
            <person name="Krause L."/>
            <person name="Linke B."/>
            <person name="McHardy A.C."/>
            <person name="Sarkar A."/>
            <person name="Schneiker S."/>
            <person name="Syed A.A."/>
            <person name="Thauer R."/>
            <person name="Vorhoelter F.-J."/>
            <person name="Weidner S."/>
            <person name="Puehler A."/>
            <person name="Reinhold-Hurek B."/>
            <person name="Kaiser O."/>
            <person name="Goesmann A."/>
        </authorList>
    </citation>
    <scope>NUCLEOTIDE SEQUENCE [LARGE SCALE GENOMIC DNA]</scope>
    <source>
        <strain evidence="1 2">BH72</strain>
    </source>
</reference>